<keyword evidence="1" id="KW-0732">Signal</keyword>
<dbReference type="InterPro" id="IPR007314">
    <property type="entry name" value="Cofac_haem-bd_dom"/>
</dbReference>
<protein>
    <submittedName>
        <fullName evidence="3">Uncharacterized iron-regulated protein</fullName>
    </submittedName>
</protein>
<dbReference type="Gene3D" id="3.40.50.11550">
    <property type="match status" value="1"/>
</dbReference>
<dbReference type="EMBL" id="FOKK01000006">
    <property type="protein sequence ID" value="SFB27169.1"/>
    <property type="molecule type" value="Genomic_DNA"/>
</dbReference>
<organism evidence="3 4">
    <name type="scientific">Algoriphagus aquimarinus</name>
    <dbReference type="NCBI Taxonomy" id="237018"/>
    <lineage>
        <taxon>Bacteria</taxon>
        <taxon>Pseudomonadati</taxon>
        <taxon>Bacteroidota</taxon>
        <taxon>Cytophagia</taxon>
        <taxon>Cytophagales</taxon>
        <taxon>Cyclobacteriaceae</taxon>
        <taxon>Algoriphagus</taxon>
    </lineage>
</organism>
<reference evidence="3 4" key="1">
    <citation type="submission" date="2016-10" db="EMBL/GenBank/DDBJ databases">
        <authorList>
            <person name="de Groot N.N."/>
        </authorList>
    </citation>
    <scope>NUCLEOTIDE SEQUENCE [LARGE SCALE GENOMIC DNA]</scope>
    <source>
        <strain evidence="3 4">DSM 23399</strain>
    </source>
</reference>
<evidence type="ECO:0000313" key="3">
    <source>
        <dbReference type="EMBL" id="SFB27169.1"/>
    </source>
</evidence>
<name>A0A1I0ZMZ8_9BACT</name>
<sequence>MRNYFLAVLLVLCSIGTLKAQGEAYQFFTSKGKKVDLQQVLKEAAKADAVFFGELHNNSVGHWLQLQVLKGLQAENSDLVVGSEIFEREDQLNLDQWFAGQITESNFEAEANLWKNYNTDYRPVLRYAKEKGLRFIATNVPRKYASLVSKAGLAGLDSLSPEAKRYFAKLPMEVDMSMPGYVAMKDMMHGAPGNPDLMIQAQALKDATMAESLFEPLSKGKKVYHINGSYHSKDGEGILWYLKKEFPAIKIFNIHMVTQDQIDKLEDANATSGEIILVLPSDSHTTY</sequence>
<dbReference type="CDD" id="cd14727">
    <property type="entry name" value="ChanN-like"/>
    <property type="match status" value="1"/>
</dbReference>
<dbReference type="SUPFAM" id="SSF159501">
    <property type="entry name" value="EreA/ChaN-like"/>
    <property type="match status" value="1"/>
</dbReference>
<evidence type="ECO:0000313" key="4">
    <source>
        <dbReference type="Proteomes" id="UP000198790"/>
    </source>
</evidence>
<dbReference type="RefSeq" id="WP_092896953.1">
    <property type="nucleotide sequence ID" value="NZ_FOKK01000006.1"/>
</dbReference>
<feature type="signal peptide" evidence="1">
    <location>
        <begin position="1"/>
        <end position="20"/>
    </location>
</feature>
<feature type="chain" id="PRO_5011498084" evidence="1">
    <location>
        <begin position="21"/>
        <end position="287"/>
    </location>
</feature>
<keyword evidence="4" id="KW-1185">Reference proteome</keyword>
<evidence type="ECO:0000256" key="1">
    <source>
        <dbReference type="SAM" id="SignalP"/>
    </source>
</evidence>
<dbReference type="Proteomes" id="UP000198790">
    <property type="component" value="Unassembled WGS sequence"/>
</dbReference>
<dbReference type="OrthoDB" id="1680202at2"/>
<evidence type="ECO:0000259" key="2">
    <source>
        <dbReference type="Pfam" id="PF04187"/>
    </source>
</evidence>
<dbReference type="AlphaFoldDB" id="A0A1I0ZMZ8"/>
<accession>A0A1I0ZMZ8</accession>
<feature type="domain" description="Haem-binding uptake Tiki superfamily ChaN" evidence="2">
    <location>
        <begin position="40"/>
        <end position="242"/>
    </location>
</feature>
<proteinExistence type="predicted"/>
<gene>
    <name evidence="3" type="ORF">SAMN04489723_106210</name>
</gene>
<dbReference type="Pfam" id="PF04187">
    <property type="entry name" value="Cofac_haem_bdg"/>
    <property type="match status" value="1"/>
</dbReference>
<dbReference type="STRING" id="237018.SAMN04489723_106210"/>